<keyword evidence="8" id="KW-0175">Coiled coil</keyword>
<keyword evidence="4" id="KW-0802">TPR repeat</keyword>
<evidence type="ECO:0000256" key="5">
    <source>
        <dbReference type="ARBA" id="ARBA00023204"/>
    </source>
</evidence>
<dbReference type="InterPro" id="IPR039684">
    <property type="entry name" value="FANCG"/>
</dbReference>
<evidence type="ECO:0000256" key="3">
    <source>
        <dbReference type="ARBA" id="ARBA00022763"/>
    </source>
</evidence>
<dbReference type="GeneID" id="101331640"/>
<evidence type="ECO:0000313" key="9">
    <source>
        <dbReference type="Proteomes" id="UP000245320"/>
    </source>
</evidence>
<dbReference type="RefSeq" id="XP_019804499.1">
    <property type="nucleotide sequence ID" value="XM_019948940.2"/>
</dbReference>
<protein>
    <submittedName>
        <fullName evidence="10">Fanconi anemia group G protein isoform X2</fullName>
    </submittedName>
</protein>
<evidence type="ECO:0000256" key="7">
    <source>
        <dbReference type="ARBA" id="ARBA00053948"/>
    </source>
</evidence>
<comment type="function">
    <text evidence="7">DNA repair protein that may operate in a postreplication repair or a cell cycle checkpoint function. May be implicated in interstrand DNA cross-link repair and in the maintenance of normal chromosome stability. Candidate tumor suppressor gene.</text>
</comment>
<comment type="subcellular location">
    <subcellularLocation>
        <location evidence="1">Nucleus</location>
    </subcellularLocation>
</comment>
<dbReference type="Gene3D" id="1.25.40.10">
    <property type="entry name" value="Tetratricopeptide repeat domain"/>
    <property type="match status" value="1"/>
</dbReference>
<gene>
    <name evidence="10" type="primary">FANCG</name>
</gene>
<dbReference type="FunFam" id="1.25.40.10:FF:000750">
    <property type="entry name" value="Fanconi anemia group G protein"/>
    <property type="match status" value="1"/>
</dbReference>
<evidence type="ECO:0000313" key="10">
    <source>
        <dbReference type="RefSeq" id="XP_019804499.1"/>
    </source>
</evidence>
<evidence type="ECO:0000256" key="4">
    <source>
        <dbReference type="ARBA" id="ARBA00022803"/>
    </source>
</evidence>
<evidence type="ECO:0000256" key="6">
    <source>
        <dbReference type="ARBA" id="ARBA00023242"/>
    </source>
</evidence>
<dbReference type="Proteomes" id="UP000245320">
    <property type="component" value="Chromosome 6"/>
</dbReference>
<reference evidence="10" key="1">
    <citation type="submission" date="2025-08" db="UniProtKB">
        <authorList>
            <consortium name="RefSeq"/>
        </authorList>
    </citation>
    <scope>IDENTIFICATION</scope>
    <source>
        <tissue evidence="10">Spleen</tissue>
    </source>
</reference>
<organism evidence="9 10">
    <name type="scientific">Tursiops truncatus</name>
    <name type="common">Atlantic bottle-nosed dolphin</name>
    <name type="synonym">Delphinus truncatus</name>
    <dbReference type="NCBI Taxonomy" id="9739"/>
    <lineage>
        <taxon>Eukaryota</taxon>
        <taxon>Metazoa</taxon>
        <taxon>Chordata</taxon>
        <taxon>Craniata</taxon>
        <taxon>Vertebrata</taxon>
        <taxon>Euteleostomi</taxon>
        <taxon>Mammalia</taxon>
        <taxon>Eutheria</taxon>
        <taxon>Laurasiatheria</taxon>
        <taxon>Artiodactyla</taxon>
        <taxon>Whippomorpha</taxon>
        <taxon>Cetacea</taxon>
        <taxon>Odontoceti</taxon>
        <taxon>Delphinidae</taxon>
        <taxon>Tursiops</taxon>
    </lineage>
</organism>
<dbReference type="InterPro" id="IPR011990">
    <property type="entry name" value="TPR-like_helical_dom_sf"/>
</dbReference>
<name>A0A2U4CGD6_TURTR</name>
<keyword evidence="6" id="KW-0539">Nucleus</keyword>
<evidence type="ECO:0000256" key="1">
    <source>
        <dbReference type="ARBA" id="ARBA00004123"/>
    </source>
</evidence>
<proteinExistence type="predicted"/>
<dbReference type="AlphaFoldDB" id="A0A2U4CGD6"/>
<keyword evidence="2" id="KW-0677">Repeat</keyword>
<dbReference type="InterPro" id="IPR019734">
    <property type="entry name" value="TPR_rpt"/>
</dbReference>
<dbReference type="CTD" id="2189"/>
<dbReference type="SMART" id="SM00028">
    <property type="entry name" value="TPR"/>
    <property type="match status" value="4"/>
</dbReference>
<keyword evidence="9" id="KW-1185">Reference proteome</keyword>
<dbReference type="PANTHER" id="PTHR15254:SF2">
    <property type="entry name" value="FANCONI ANEMIA GROUP G PROTEIN"/>
    <property type="match status" value="1"/>
</dbReference>
<keyword evidence="3" id="KW-0227">DNA damage</keyword>
<accession>A0A2U4CGD6</accession>
<keyword evidence="5" id="KW-0234">DNA repair</keyword>
<evidence type="ECO:0000256" key="8">
    <source>
        <dbReference type="SAM" id="Coils"/>
    </source>
</evidence>
<dbReference type="GO" id="GO:0043240">
    <property type="term" value="C:Fanconi anaemia nuclear complex"/>
    <property type="evidence" value="ECO:0007669"/>
    <property type="project" value="InterPro"/>
</dbReference>
<dbReference type="SUPFAM" id="SSF48452">
    <property type="entry name" value="TPR-like"/>
    <property type="match status" value="2"/>
</dbReference>
<dbReference type="GO" id="GO:0036297">
    <property type="term" value="P:interstrand cross-link repair"/>
    <property type="evidence" value="ECO:0007669"/>
    <property type="project" value="InterPro"/>
</dbReference>
<dbReference type="PANTHER" id="PTHR15254">
    <property type="entry name" value="FANCONI ANEMIA GROUP G PROTEIN FAMILY MEMBER"/>
    <property type="match status" value="1"/>
</dbReference>
<dbReference type="OrthoDB" id="6355951at2759"/>
<feature type="coiled-coil region" evidence="8">
    <location>
        <begin position="243"/>
        <end position="273"/>
    </location>
</feature>
<evidence type="ECO:0000256" key="2">
    <source>
        <dbReference type="ARBA" id="ARBA00022737"/>
    </source>
</evidence>
<sequence>MAHRTPPGSSASHASCLDLWREKNDQLVQQAKVAQDSGLSPRRQQLAQDALEGLRGLLHSLQVLETQEQLKARLEHGLRGLWDSVLHVSSLLPELLPALHHLAGLQAALWLSTDRLGDLTLLLQTLNVSQSRASEDLLLLLKTWRPPAEESDAPLTLQDAQNLRGVLLTAFAYRQGLQELITGNLPRALSSLHEAASGLCPRPVLVQVYTALGTCLRKMGSPQRALLYLVAALKGESTWGPPLLEASRLYRQLENTAAEIECLELLVEALRVAHIPEAPQLLIEVELLLPRPDPASPLHCGTQSQAKYLLASRCLQTGRAENAAEHYLDLLALLLDGSEPKFSPPPCPRGPCVPEVFLEAAAALIQAGRAQDALTVCEELLSRMSSLRPKRPRLWEDARRGTKELPHCSPWVSATYLLQGHARVQLGAEKEAISEFSRCLELLFQATPTDKEQGPASSCEQGCTSDVALQQLRAAALISRGLEWVASGQDTKALQDFLLSVQVCPGNQDASFHLLQTLRRLDRRDEATALWRRLEAQTELPQENAAWSLPLYLETCLGWIHPPDHETLLEEFRTSLLETCDL</sequence>